<feature type="signal peptide" evidence="2">
    <location>
        <begin position="1"/>
        <end position="23"/>
    </location>
</feature>
<dbReference type="GO" id="GO:0016788">
    <property type="term" value="F:hydrolase activity, acting on ester bonds"/>
    <property type="evidence" value="ECO:0007669"/>
    <property type="project" value="InterPro"/>
</dbReference>
<dbReference type="Gene3D" id="3.40.50.1110">
    <property type="entry name" value="SGNH hydrolase"/>
    <property type="match status" value="1"/>
</dbReference>
<protein>
    <recommendedName>
        <fullName evidence="5">GDSL esterase/lipase</fullName>
    </recommendedName>
</protein>
<dbReference type="FunFam" id="3.40.50.1110:FF:000003">
    <property type="entry name" value="GDSL esterase/lipase APG"/>
    <property type="match status" value="1"/>
</dbReference>
<dbReference type="InterPro" id="IPR001087">
    <property type="entry name" value="GDSL"/>
</dbReference>
<dbReference type="CDD" id="cd01837">
    <property type="entry name" value="SGNH_plant_lipase_like"/>
    <property type="match status" value="1"/>
</dbReference>
<sequence length="351" mass="39154">MVYQISVACVFIIHCFLLFSVDGRANVPAIIVFGDSTVDAGNNNQIITVGKANFKPYGRDFEGGKPTGRWSNGRLVTDYISNALGIKPSIPAYLDPNFGIEDFATGVTFASAGTGYDNLTAHITTVLPLWRELEYFKDYKEKLTRFQGKDKATQTLNEALYIISLGTVDFLVNYFLFPVRSLEYNIDEYEKFLAQNAGNFIKDLYNLGARKISISGSAPMGCLPMLRNLNIVMGRTCFEFYNKVGRDFNEKLIKLVDNVRKEVDGIQVVFSDVYGPVTKMIQNPCLYGFEEVKRGCCGTGMTEVSYLCMLAKSLSCKDPTKYIFWDALHTTDKANGIIADILVKTSLAELI</sequence>
<name>A0AAD4XP58_9MAGN</name>
<dbReference type="SUPFAM" id="SSF52266">
    <property type="entry name" value="SGNH hydrolase"/>
    <property type="match status" value="1"/>
</dbReference>
<evidence type="ECO:0008006" key="5">
    <source>
        <dbReference type="Google" id="ProtNLM"/>
    </source>
</evidence>
<evidence type="ECO:0000256" key="2">
    <source>
        <dbReference type="SAM" id="SignalP"/>
    </source>
</evidence>
<dbReference type="Proteomes" id="UP001202328">
    <property type="component" value="Unassembled WGS sequence"/>
</dbReference>
<proteinExistence type="inferred from homology"/>
<accession>A0AAD4XP58</accession>
<keyword evidence="4" id="KW-1185">Reference proteome</keyword>
<dbReference type="AlphaFoldDB" id="A0AAD4XP58"/>
<evidence type="ECO:0000256" key="1">
    <source>
        <dbReference type="ARBA" id="ARBA00008668"/>
    </source>
</evidence>
<feature type="chain" id="PRO_5042165280" description="GDSL esterase/lipase" evidence="2">
    <location>
        <begin position="24"/>
        <end position="351"/>
    </location>
</feature>
<organism evidence="3 4">
    <name type="scientific">Papaver atlanticum</name>
    <dbReference type="NCBI Taxonomy" id="357466"/>
    <lineage>
        <taxon>Eukaryota</taxon>
        <taxon>Viridiplantae</taxon>
        <taxon>Streptophyta</taxon>
        <taxon>Embryophyta</taxon>
        <taxon>Tracheophyta</taxon>
        <taxon>Spermatophyta</taxon>
        <taxon>Magnoliopsida</taxon>
        <taxon>Ranunculales</taxon>
        <taxon>Papaveraceae</taxon>
        <taxon>Papaveroideae</taxon>
        <taxon>Papaver</taxon>
    </lineage>
</organism>
<dbReference type="EMBL" id="JAJJMB010007553">
    <property type="protein sequence ID" value="KAI3929844.1"/>
    <property type="molecule type" value="Genomic_DNA"/>
</dbReference>
<dbReference type="InterPro" id="IPR036514">
    <property type="entry name" value="SGNH_hydro_sf"/>
</dbReference>
<gene>
    <name evidence="3" type="ORF">MKW98_003998</name>
</gene>
<dbReference type="InterPro" id="IPR035669">
    <property type="entry name" value="SGNH_plant_lipase-like"/>
</dbReference>
<dbReference type="InterPro" id="IPR050592">
    <property type="entry name" value="GDSL_lipolytic_enzyme"/>
</dbReference>
<dbReference type="PANTHER" id="PTHR45642:SF95">
    <property type="entry name" value="GDSL-LIKE LIPASE_ACYLHYDROLASE FAMILY PROTEIN, EXPRESSED"/>
    <property type="match status" value="1"/>
</dbReference>
<comment type="caution">
    <text evidence="3">The sequence shown here is derived from an EMBL/GenBank/DDBJ whole genome shotgun (WGS) entry which is preliminary data.</text>
</comment>
<dbReference type="Pfam" id="PF00657">
    <property type="entry name" value="Lipase_GDSL"/>
    <property type="match status" value="1"/>
</dbReference>
<evidence type="ECO:0000313" key="4">
    <source>
        <dbReference type="Proteomes" id="UP001202328"/>
    </source>
</evidence>
<keyword evidence="2" id="KW-0732">Signal</keyword>
<evidence type="ECO:0000313" key="3">
    <source>
        <dbReference type="EMBL" id="KAI3929844.1"/>
    </source>
</evidence>
<reference evidence="3" key="1">
    <citation type="submission" date="2022-04" db="EMBL/GenBank/DDBJ databases">
        <title>A functionally conserved STORR gene fusion in Papaver species that diverged 16.8 million years ago.</title>
        <authorList>
            <person name="Catania T."/>
        </authorList>
    </citation>
    <scope>NUCLEOTIDE SEQUENCE</scope>
    <source>
        <strain evidence="3">S-188037</strain>
    </source>
</reference>
<comment type="similarity">
    <text evidence="1">Belongs to the 'GDSL' lipolytic enzyme family.</text>
</comment>
<dbReference type="PANTHER" id="PTHR45642">
    <property type="entry name" value="GDSL ESTERASE/LIPASE EXL3"/>
    <property type="match status" value="1"/>
</dbReference>